<sequence>MEWYVYKRTEAIVKRDLIKTKKGLCHKSNIRLTAQPFI</sequence>
<protein>
    <submittedName>
        <fullName evidence="1">Uncharacterized protein</fullName>
    </submittedName>
</protein>
<name>A0A8D3WXZ8_PRIMW</name>
<reference evidence="1 2" key="1">
    <citation type="journal article" date="2011" name="J. Bacteriol.">
        <title>Complete genome sequence of the industrial strain Bacillus megaterium WSH-002.</title>
        <authorList>
            <person name="Liu L."/>
            <person name="Li Y."/>
            <person name="Zhang J."/>
            <person name="Zou W."/>
            <person name="Zhou Z."/>
            <person name="Liu J."/>
            <person name="Li X."/>
            <person name="Wang L."/>
            <person name="Chen J."/>
        </authorList>
    </citation>
    <scope>NUCLEOTIDE SEQUENCE [LARGE SCALE GENOMIC DNA]</scope>
    <source>
        <strain evidence="1 2">WSH-002</strain>
    </source>
</reference>
<dbReference type="AlphaFoldDB" id="A0A8D3WXZ8"/>
<dbReference type="EMBL" id="CP003017">
    <property type="protein sequence ID" value="AEN88870.1"/>
    <property type="molecule type" value="Genomic_DNA"/>
</dbReference>
<proteinExistence type="predicted"/>
<dbReference type="KEGG" id="bmh:BMWSH_1988"/>
<organism evidence="1 2">
    <name type="scientific">Priestia megaterium (strain WSH-002)</name>
    <name type="common">Bacillus megaterium</name>
    <dbReference type="NCBI Taxonomy" id="1006007"/>
    <lineage>
        <taxon>Bacteria</taxon>
        <taxon>Bacillati</taxon>
        <taxon>Bacillota</taxon>
        <taxon>Bacilli</taxon>
        <taxon>Bacillales</taxon>
        <taxon>Bacillaceae</taxon>
        <taxon>Priestia</taxon>
    </lineage>
</organism>
<dbReference type="Proteomes" id="UP000001283">
    <property type="component" value="Chromosome"/>
</dbReference>
<gene>
    <name evidence="1" type="ORF">BMWSH_1988</name>
</gene>
<evidence type="ECO:0000313" key="2">
    <source>
        <dbReference type="Proteomes" id="UP000001283"/>
    </source>
</evidence>
<evidence type="ECO:0000313" key="1">
    <source>
        <dbReference type="EMBL" id="AEN88870.1"/>
    </source>
</evidence>
<accession>A0A8D3WXZ8</accession>